<dbReference type="PIRSF" id="PIRSF006483">
    <property type="entry name" value="Membrane_protein_YitT"/>
    <property type="match status" value="1"/>
</dbReference>
<gene>
    <name evidence="8" type="ORF">SAMN05444280_1416</name>
</gene>
<feature type="domain" description="DUF2179" evidence="7">
    <location>
        <begin position="230"/>
        <end position="284"/>
    </location>
</feature>
<dbReference type="STRING" id="1168035.SAMN05444280_1416"/>
<evidence type="ECO:0000313" key="9">
    <source>
        <dbReference type="Proteomes" id="UP000184050"/>
    </source>
</evidence>
<keyword evidence="3 6" id="KW-0812">Transmembrane</keyword>
<dbReference type="OrthoDB" id="1114876at2"/>
<keyword evidence="4 6" id="KW-1133">Transmembrane helix</keyword>
<dbReference type="GO" id="GO:0005886">
    <property type="term" value="C:plasma membrane"/>
    <property type="evidence" value="ECO:0007669"/>
    <property type="project" value="UniProtKB-SubCell"/>
</dbReference>
<reference evidence="8 9" key="1">
    <citation type="submission" date="2016-11" db="EMBL/GenBank/DDBJ databases">
        <authorList>
            <person name="Jaros S."/>
            <person name="Januszkiewicz K."/>
            <person name="Wedrychowicz H."/>
        </authorList>
    </citation>
    <scope>NUCLEOTIDE SEQUENCE [LARGE SCALE GENOMIC DNA]</scope>
    <source>
        <strain evidence="8 9">DSM 27063</strain>
    </source>
</reference>
<evidence type="ECO:0000256" key="2">
    <source>
        <dbReference type="ARBA" id="ARBA00022475"/>
    </source>
</evidence>
<feature type="transmembrane region" description="Helical" evidence="6">
    <location>
        <begin position="183"/>
        <end position="201"/>
    </location>
</feature>
<dbReference type="InterPro" id="IPR003740">
    <property type="entry name" value="YitT"/>
</dbReference>
<comment type="subcellular location">
    <subcellularLocation>
        <location evidence="1">Cell membrane</location>
        <topology evidence="1">Multi-pass membrane protein</topology>
    </subcellularLocation>
</comment>
<dbReference type="Proteomes" id="UP000184050">
    <property type="component" value="Unassembled WGS sequence"/>
</dbReference>
<dbReference type="RefSeq" id="WP_073173405.1">
    <property type="nucleotide sequence ID" value="NZ_FQZE01000041.1"/>
</dbReference>
<protein>
    <submittedName>
        <fullName evidence="8">Uncharacterized membrane-anchored protein YitT, contains DUF161 and DUF2179 domains</fullName>
    </submittedName>
</protein>
<evidence type="ECO:0000256" key="1">
    <source>
        <dbReference type="ARBA" id="ARBA00004651"/>
    </source>
</evidence>
<sequence>MFTWISNSNNKLYTTIKDYVIITFGLLFFTMGWVLFLIPAEITGGGISGVAAVVFYAAQIPVGVTYLAINIVLVLIAIKIMGANFGVKTIYSIAVLTFFLSAFQNILTEPLVDDTFLSAVLGGMACGIGLGVVFSRGGSTGGTDIFAMIVNKYRNISPGRIILACDVVIVASSYFVFQSPEKLVYGYVSMWVVSYTLDSFLSGANRSAQMFIFSKKYKDISDYITHEVTRGVTVLNGTGWYTQEETKIIMSVVRKKETSSIFRKIKEIDPDAFISMGSVMGVYGQGFDRLKL</sequence>
<evidence type="ECO:0000256" key="4">
    <source>
        <dbReference type="ARBA" id="ARBA00022989"/>
    </source>
</evidence>
<dbReference type="Pfam" id="PF10035">
    <property type="entry name" value="DUF2179"/>
    <property type="match status" value="1"/>
</dbReference>
<dbReference type="Pfam" id="PF02588">
    <property type="entry name" value="YitT_membrane"/>
    <property type="match status" value="1"/>
</dbReference>
<evidence type="ECO:0000256" key="3">
    <source>
        <dbReference type="ARBA" id="ARBA00022692"/>
    </source>
</evidence>
<feature type="transmembrane region" description="Helical" evidence="6">
    <location>
        <begin position="119"/>
        <end position="138"/>
    </location>
</feature>
<dbReference type="Gene3D" id="3.30.70.120">
    <property type="match status" value="1"/>
</dbReference>
<dbReference type="AlphaFoldDB" id="A0A1M6NAY3"/>
<dbReference type="InterPro" id="IPR015867">
    <property type="entry name" value="N-reg_PII/ATP_PRibTrfase_C"/>
</dbReference>
<feature type="transmembrane region" description="Helical" evidence="6">
    <location>
        <begin position="90"/>
        <end position="107"/>
    </location>
</feature>
<feature type="transmembrane region" description="Helical" evidence="6">
    <location>
        <begin position="159"/>
        <end position="177"/>
    </location>
</feature>
<dbReference type="PANTHER" id="PTHR33545:SF5">
    <property type="entry name" value="UPF0750 MEMBRANE PROTEIN YITT"/>
    <property type="match status" value="1"/>
</dbReference>
<organism evidence="8 9">
    <name type="scientific">Tangfeifania diversioriginum</name>
    <dbReference type="NCBI Taxonomy" id="1168035"/>
    <lineage>
        <taxon>Bacteria</taxon>
        <taxon>Pseudomonadati</taxon>
        <taxon>Bacteroidota</taxon>
        <taxon>Bacteroidia</taxon>
        <taxon>Marinilabiliales</taxon>
        <taxon>Prolixibacteraceae</taxon>
        <taxon>Tangfeifania</taxon>
    </lineage>
</organism>
<dbReference type="InterPro" id="IPR051461">
    <property type="entry name" value="UPF0750_membrane"/>
</dbReference>
<dbReference type="PANTHER" id="PTHR33545">
    <property type="entry name" value="UPF0750 MEMBRANE PROTEIN YITT-RELATED"/>
    <property type="match status" value="1"/>
</dbReference>
<keyword evidence="5 6" id="KW-0472">Membrane</keyword>
<keyword evidence="2" id="KW-1003">Cell membrane</keyword>
<dbReference type="InterPro" id="IPR019264">
    <property type="entry name" value="DUF2179"/>
</dbReference>
<evidence type="ECO:0000256" key="6">
    <source>
        <dbReference type="SAM" id="Phobius"/>
    </source>
</evidence>
<evidence type="ECO:0000313" key="8">
    <source>
        <dbReference type="EMBL" id="SHJ92879.1"/>
    </source>
</evidence>
<keyword evidence="9" id="KW-1185">Reference proteome</keyword>
<feature type="transmembrane region" description="Helical" evidence="6">
    <location>
        <begin position="20"/>
        <end position="38"/>
    </location>
</feature>
<accession>A0A1M6NAY3</accession>
<evidence type="ECO:0000259" key="7">
    <source>
        <dbReference type="Pfam" id="PF10035"/>
    </source>
</evidence>
<dbReference type="EMBL" id="FQZE01000041">
    <property type="protein sequence ID" value="SHJ92879.1"/>
    <property type="molecule type" value="Genomic_DNA"/>
</dbReference>
<name>A0A1M6NAY3_9BACT</name>
<proteinExistence type="predicted"/>
<feature type="transmembrane region" description="Helical" evidence="6">
    <location>
        <begin position="50"/>
        <end position="78"/>
    </location>
</feature>
<dbReference type="CDD" id="cd16380">
    <property type="entry name" value="YitT_C"/>
    <property type="match status" value="1"/>
</dbReference>
<evidence type="ECO:0000256" key="5">
    <source>
        <dbReference type="ARBA" id="ARBA00023136"/>
    </source>
</evidence>